<dbReference type="Proteomes" id="UP001151760">
    <property type="component" value="Unassembled WGS sequence"/>
</dbReference>
<protein>
    <submittedName>
        <fullName evidence="2">Uncharacterized protein</fullName>
    </submittedName>
</protein>
<feature type="region of interest" description="Disordered" evidence="1">
    <location>
        <begin position="282"/>
        <end position="318"/>
    </location>
</feature>
<name>A0ABQ4Y318_9ASTR</name>
<evidence type="ECO:0000313" key="2">
    <source>
        <dbReference type="EMBL" id="GJS71440.1"/>
    </source>
</evidence>
<reference evidence="2" key="1">
    <citation type="journal article" date="2022" name="Int. J. Mol. Sci.">
        <title>Draft Genome of Tanacetum Coccineum: Genomic Comparison of Closely Related Tanacetum-Family Plants.</title>
        <authorList>
            <person name="Yamashiro T."/>
            <person name="Shiraishi A."/>
            <person name="Nakayama K."/>
            <person name="Satake H."/>
        </authorList>
    </citation>
    <scope>NUCLEOTIDE SEQUENCE</scope>
</reference>
<dbReference type="EMBL" id="BQNB010010007">
    <property type="protein sequence ID" value="GJS71440.1"/>
    <property type="molecule type" value="Genomic_DNA"/>
</dbReference>
<feature type="compositionally biased region" description="Polar residues" evidence="1">
    <location>
        <begin position="301"/>
        <end position="318"/>
    </location>
</feature>
<organism evidence="2 3">
    <name type="scientific">Tanacetum coccineum</name>
    <dbReference type="NCBI Taxonomy" id="301880"/>
    <lineage>
        <taxon>Eukaryota</taxon>
        <taxon>Viridiplantae</taxon>
        <taxon>Streptophyta</taxon>
        <taxon>Embryophyta</taxon>
        <taxon>Tracheophyta</taxon>
        <taxon>Spermatophyta</taxon>
        <taxon>Magnoliopsida</taxon>
        <taxon>eudicotyledons</taxon>
        <taxon>Gunneridae</taxon>
        <taxon>Pentapetalae</taxon>
        <taxon>asterids</taxon>
        <taxon>campanulids</taxon>
        <taxon>Asterales</taxon>
        <taxon>Asteraceae</taxon>
        <taxon>Asteroideae</taxon>
        <taxon>Anthemideae</taxon>
        <taxon>Anthemidinae</taxon>
        <taxon>Tanacetum</taxon>
    </lineage>
</organism>
<accession>A0ABQ4Y318</accession>
<gene>
    <name evidence="2" type="ORF">Tco_0704281</name>
</gene>
<comment type="caution">
    <text evidence="2">The sequence shown here is derived from an EMBL/GenBank/DDBJ whole genome shotgun (WGS) entry which is preliminary data.</text>
</comment>
<evidence type="ECO:0000313" key="3">
    <source>
        <dbReference type="Proteomes" id="UP001151760"/>
    </source>
</evidence>
<sequence length="445" mass="49604">MSAKENLLSSLGLQVQQRPGNFYQSRQVLQENLKKFDLECPMIAYSDSDYDGAKIDSKTTTVECHFWVEVNFMATQEANHCGHLLPTKVEYVAASTAVFSINSHCDPQPAQNLNPIFKSSMAALRYRDEHNKVGYLQKPKGSDDYHQILDFLGASHISLVQPAIPSYTLIRLPTTNTEESRQKSTSIKLIWSTKSGSWDQFGSSIVVALICLSDGRRFNWSSYIFKGSPLLCEEVILWKLSSKAPKKQLKDKPRRRRKPDVRIWNALNALANALFSTDVPTTEVPSTEFPTDVPSGVAPTGPSTVSPGSITVPTSSSVPAAETIPVSSGYYKTATTFINLQRCQKGKIVNSRIRELSEQTAQERVDRHDTNLHSSGNICARYVNNKVPAVYYTGLTMAQVRKLTPGQLQRRFDKSKELLHSQDIPDAQVEVPSQEATIEDVESPF</sequence>
<keyword evidence="3" id="KW-1185">Reference proteome</keyword>
<reference evidence="2" key="2">
    <citation type="submission" date="2022-01" db="EMBL/GenBank/DDBJ databases">
        <authorList>
            <person name="Yamashiro T."/>
            <person name="Shiraishi A."/>
            <person name="Satake H."/>
            <person name="Nakayama K."/>
        </authorList>
    </citation>
    <scope>NUCLEOTIDE SEQUENCE</scope>
</reference>
<evidence type="ECO:0000256" key="1">
    <source>
        <dbReference type="SAM" id="MobiDB-lite"/>
    </source>
</evidence>
<proteinExistence type="predicted"/>